<keyword evidence="3" id="KW-1185">Reference proteome</keyword>
<dbReference type="Proteomes" id="UP000192920">
    <property type="component" value="Unassembled WGS sequence"/>
</dbReference>
<evidence type="ECO:0000313" key="2">
    <source>
        <dbReference type="EMBL" id="SMF53423.1"/>
    </source>
</evidence>
<evidence type="ECO:0008006" key="4">
    <source>
        <dbReference type="Google" id="ProtNLM"/>
    </source>
</evidence>
<evidence type="ECO:0000256" key="1">
    <source>
        <dbReference type="SAM" id="MobiDB-lite"/>
    </source>
</evidence>
<dbReference type="STRING" id="1123014.SAMN02745746_03817"/>
<sequence length="470" mass="53371">MESVKGNAPREGRARRAKGTDAESEDITFRRELKKVRQHLKSTDDDPALRWLYCHAPPGIKHYMNFFMDNSLCPHPAYAMISALFLMQSLFGRQVVGPHQNRMNLWLLFLAPTESGKGDIFKLAKYALKEIGAMRTDNRVPLSPSIPHAERRFGSAEGLWWLLAEKKQVIWADPEFGQTLGRLIAAQNGTHDSHIKGAIIDAYDGAEEETIQPTHYSQRNKNAEKMPPLHFPFFSIVGTGVPENLKKITADASEEGLLNRFLVVAVEEAPDGDGALGDYAPLPDRFLKWLQREHVVKALTRFFQGELVGGDFYQPITLPCYDGINEDWQENRRYGAAMARKNPGVWGRFAQKILKLATIYAMADNGCITREGFMWARNFVLWTIRDFERQFQAQGGGAENEMDALGRAFLSVFDAPSLKGREPLPMKVFSQYSRKWAACKDRSTRWRVLEALMDDGLIKEENGGFRRLRD</sequence>
<name>A0A1Y6CBF5_9NEIS</name>
<gene>
    <name evidence="2" type="ORF">SAMN02745746_03817</name>
</gene>
<dbReference type="AlphaFoldDB" id="A0A1Y6CBF5"/>
<reference evidence="3" key="1">
    <citation type="submission" date="2017-04" db="EMBL/GenBank/DDBJ databases">
        <authorList>
            <person name="Varghese N."/>
            <person name="Submissions S."/>
        </authorList>
    </citation>
    <scope>NUCLEOTIDE SEQUENCE [LARGE SCALE GENOMIC DNA]</scope>
    <source>
        <strain evidence="3">DSM 22618</strain>
    </source>
</reference>
<protein>
    <recommendedName>
        <fullName evidence="4">DUF3987 domain-containing protein</fullName>
    </recommendedName>
</protein>
<organism evidence="2 3">
    <name type="scientific">Pseudogulbenkiania subflava DSM 22618</name>
    <dbReference type="NCBI Taxonomy" id="1123014"/>
    <lineage>
        <taxon>Bacteria</taxon>
        <taxon>Pseudomonadati</taxon>
        <taxon>Pseudomonadota</taxon>
        <taxon>Betaproteobacteria</taxon>
        <taxon>Neisseriales</taxon>
        <taxon>Chromobacteriaceae</taxon>
        <taxon>Pseudogulbenkiania</taxon>
    </lineage>
</organism>
<dbReference type="EMBL" id="FXAG01000029">
    <property type="protein sequence ID" value="SMF53423.1"/>
    <property type="molecule type" value="Genomic_DNA"/>
</dbReference>
<evidence type="ECO:0000313" key="3">
    <source>
        <dbReference type="Proteomes" id="UP000192920"/>
    </source>
</evidence>
<feature type="region of interest" description="Disordered" evidence="1">
    <location>
        <begin position="1"/>
        <end position="26"/>
    </location>
</feature>
<feature type="compositionally biased region" description="Basic and acidic residues" evidence="1">
    <location>
        <begin position="8"/>
        <end position="26"/>
    </location>
</feature>
<dbReference type="RefSeq" id="WP_085277801.1">
    <property type="nucleotide sequence ID" value="NZ_FXAG01000029.1"/>
</dbReference>
<accession>A0A1Y6CBF5</accession>
<proteinExistence type="predicted"/>